<gene>
    <name evidence="4" type="ORF">EZV62_011004</name>
</gene>
<organism evidence="4 5">
    <name type="scientific">Acer yangbiense</name>
    <dbReference type="NCBI Taxonomy" id="1000413"/>
    <lineage>
        <taxon>Eukaryota</taxon>
        <taxon>Viridiplantae</taxon>
        <taxon>Streptophyta</taxon>
        <taxon>Embryophyta</taxon>
        <taxon>Tracheophyta</taxon>
        <taxon>Spermatophyta</taxon>
        <taxon>Magnoliopsida</taxon>
        <taxon>eudicotyledons</taxon>
        <taxon>Gunneridae</taxon>
        <taxon>Pentapetalae</taxon>
        <taxon>rosids</taxon>
        <taxon>malvids</taxon>
        <taxon>Sapindales</taxon>
        <taxon>Sapindaceae</taxon>
        <taxon>Hippocastanoideae</taxon>
        <taxon>Acereae</taxon>
        <taxon>Acer</taxon>
    </lineage>
</organism>
<dbReference type="InterPro" id="IPR025836">
    <property type="entry name" value="Zn_knuckle_CX2CX4HX4C"/>
</dbReference>
<comment type="caution">
    <text evidence="4">The sequence shown here is derived from an EMBL/GenBank/DDBJ whole genome shotgun (WGS) entry which is preliminary data.</text>
</comment>
<dbReference type="AlphaFoldDB" id="A0A5C7I460"/>
<feature type="compositionally biased region" description="Basic and acidic residues" evidence="1">
    <location>
        <begin position="253"/>
        <end position="283"/>
    </location>
</feature>
<dbReference type="PANTHER" id="PTHR31286:SF167">
    <property type="entry name" value="OS09G0268800 PROTEIN"/>
    <property type="match status" value="1"/>
</dbReference>
<dbReference type="Pfam" id="PF14111">
    <property type="entry name" value="DUF4283"/>
    <property type="match status" value="1"/>
</dbReference>
<feature type="domain" description="DUF4283" evidence="2">
    <location>
        <begin position="34"/>
        <end position="108"/>
    </location>
</feature>
<evidence type="ECO:0000313" key="4">
    <source>
        <dbReference type="EMBL" id="TXG64010.1"/>
    </source>
</evidence>
<protein>
    <recommendedName>
        <fullName evidence="6">CCHC-type domain-containing protein</fullName>
    </recommendedName>
</protein>
<accession>A0A5C7I460</accession>
<evidence type="ECO:0008006" key="6">
    <source>
        <dbReference type="Google" id="ProtNLM"/>
    </source>
</evidence>
<dbReference type="Pfam" id="PF14392">
    <property type="entry name" value="zf-CCHC_4"/>
    <property type="match status" value="1"/>
</dbReference>
<reference evidence="5" key="1">
    <citation type="journal article" date="2019" name="Gigascience">
        <title>De novo genome assembly of the endangered Acer yangbiense, a plant species with extremely small populations endemic to Yunnan Province, China.</title>
        <authorList>
            <person name="Yang J."/>
            <person name="Wariss H.M."/>
            <person name="Tao L."/>
            <person name="Zhang R."/>
            <person name="Yun Q."/>
            <person name="Hollingsworth P."/>
            <person name="Dao Z."/>
            <person name="Luo G."/>
            <person name="Guo H."/>
            <person name="Ma Y."/>
            <person name="Sun W."/>
        </authorList>
    </citation>
    <scope>NUCLEOTIDE SEQUENCE [LARGE SCALE GENOMIC DNA]</scope>
    <source>
        <strain evidence="5">cv. Malutang</strain>
    </source>
</reference>
<sequence>MNAEEIEIFCRALSIKEKEGPIGTLDEKLKSKGEQRLALCLVGKVMVTKLVNREAFMDVMQSIWRVNEGVGIEAVEGNVFVFHFRNVEDRKHIQTSGPWSFDRATIVFEEATSIEEISDLKMITQVRDIDMGTATDSFGRYVRVRVLISVKDPLMRSLRVDLLGEGQVKTLLLRYERLMDYCFKCVCLGHSLRECLESGEEKETISDSNASECLAQDVVSREEVSGSVIIAKSNDEHLEDIGIDEVTITGDSQGKKEKPEEGKVECSIEKRSKNGGLGKDEISDRVDGSGMVVEGKLQSVDELAVLGNFRSNSVSSKIKQLDGQLKPERGTMSTSEEGLLEDEAAEIVTSAMKRDHANSELIGRTPLAGFKWNPPDQSCFKINCKALIDNGKGWIGFGIVIRNASGLVMASYALRIAAGVDIWVANALAMLRSIHFCSECGLTPFNVASVSWIPSGCNKVALGLSKMALKMKDDCFWMKDFPLCVRKDVKFEYRR</sequence>
<proteinExistence type="predicted"/>
<dbReference type="Proteomes" id="UP000323000">
    <property type="component" value="Chromosome 4"/>
</dbReference>
<evidence type="ECO:0000259" key="3">
    <source>
        <dbReference type="Pfam" id="PF14392"/>
    </source>
</evidence>
<feature type="domain" description="Zinc knuckle CX2CX4HX4C" evidence="3">
    <location>
        <begin position="150"/>
        <end position="196"/>
    </location>
</feature>
<evidence type="ECO:0000313" key="5">
    <source>
        <dbReference type="Proteomes" id="UP000323000"/>
    </source>
</evidence>
<dbReference type="PANTHER" id="PTHR31286">
    <property type="entry name" value="GLYCINE-RICH CELL WALL STRUCTURAL PROTEIN 1.8-LIKE"/>
    <property type="match status" value="1"/>
</dbReference>
<feature type="region of interest" description="Disordered" evidence="1">
    <location>
        <begin position="250"/>
        <end position="283"/>
    </location>
</feature>
<dbReference type="InterPro" id="IPR025558">
    <property type="entry name" value="DUF4283"/>
</dbReference>
<dbReference type="EMBL" id="VAHF01000004">
    <property type="protein sequence ID" value="TXG64010.1"/>
    <property type="molecule type" value="Genomic_DNA"/>
</dbReference>
<evidence type="ECO:0000259" key="2">
    <source>
        <dbReference type="Pfam" id="PF14111"/>
    </source>
</evidence>
<keyword evidence="5" id="KW-1185">Reference proteome</keyword>
<dbReference type="InterPro" id="IPR040256">
    <property type="entry name" value="At4g02000-like"/>
</dbReference>
<evidence type="ECO:0000256" key="1">
    <source>
        <dbReference type="SAM" id="MobiDB-lite"/>
    </source>
</evidence>
<feature type="region of interest" description="Disordered" evidence="1">
    <location>
        <begin position="320"/>
        <end position="339"/>
    </location>
</feature>
<name>A0A5C7I460_9ROSI</name>